<feature type="region of interest" description="Disordered" evidence="6">
    <location>
        <begin position="500"/>
        <end position="532"/>
    </location>
</feature>
<keyword evidence="2 7" id="KW-0812">Transmembrane</keyword>
<protein>
    <submittedName>
        <fullName evidence="9">Peroxisome size and maintenance regulator</fullName>
    </submittedName>
</protein>
<dbReference type="InterPro" id="IPR052816">
    <property type="entry name" value="Peroxisomal_Membrane_PEX28-32"/>
</dbReference>
<evidence type="ECO:0000256" key="5">
    <source>
        <dbReference type="ARBA" id="ARBA00023140"/>
    </source>
</evidence>
<keyword evidence="5" id="KW-0576">Peroxisome</keyword>
<accession>A0A6C1DPL1</accession>
<evidence type="ECO:0000313" key="9">
    <source>
        <dbReference type="EMBL" id="QID78968.1"/>
    </source>
</evidence>
<gene>
    <name evidence="9" type="primary">PEX29_1</name>
    <name evidence="9" type="ORF">GRS66_001200</name>
</gene>
<dbReference type="PANTHER" id="PTHR28304">
    <property type="entry name" value="PEROXISOMAL MEMBRANE PROTEIN PEX29"/>
    <property type="match status" value="1"/>
</dbReference>
<feature type="transmembrane region" description="Helical" evidence="7">
    <location>
        <begin position="296"/>
        <end position="312"/>
    </location>
</feature>
<comment type="subcellular location">
    <subcellularLocation>
        <location evidence="1">Peroxisome membrane</location>
        <topology evidence="1">Multi-pass membrane protein</topology>
    </subcellularLocation>
</comment>
<evidence type="ECO:0000256" key="4">
    <source>
        <dbReference type="ARBA" id="ARBA00023136"/>
    </source>
</evidence>
<evidence type="ECO:0000256" key="3">
    <source>
        <dbReference type="ARBA" id="ARBA00022989"/>
    </source>
</evidence>
<evidence type="ECO:0000256" key="6">
    <source>
        <dbReference type="SAM" id="MobiDB-lite"/>
    </source>
</evidence>
<feature type="transmembrane region" description="Helical" evidence="7">
    <location>
        <begin position="146"/>
        <end position="167"/>
    </location>
</feature>
<evidence type="ECO:0000313" key="10">
    <source>
        <dbReference type="Proteomes" id="UP000501346"/>
    </source>
</evidence>
<feature type="transmembrane region" description="Helical" evidence="7">
    <location>
        <begin position="265"/>
        <end position="284"/>
    </location>
</feature>
<organism evidence="9 10">
    <name type="scientific">Saccharomyces pastorianus</name>
    <name type="common">Lager yeast</name>
    <name type="synonym">Saccharomyces cerevisiae x Saccharomyces eubayanus</name>
    <dbReference type="NCBI Taxonomy" id="27292"/>
    <lineage>
        <taxon>Eukaryota</taxon>
        <taxon>Fungi</taxon>
        <taxon>Dikarya</taxon>
        <taxon>Ascomycota</taxon>
        <taxon>Saccharomycotina</taxon>
        <taxon>Saccharomycetes</taxon>
        <taxon>Saccharomycetales</taxon>
        <taxon>Saccharomycetaceae</taxon>
        <taxon>Saccharomyces</taxon>
    </lineage>
</organism>
<keyword evidence="10" id="KW-1185">Reference proteome</keyword>
<feature type="compositionally biased region" description="Low complexity" evidence="6">
    <location>
        <begin position="55"/>
        <end position="64"/>
    </location>
</feature>
<keyword evidence="4 7" id="KW-0472">Membrane</keyword>
<dbReference type="GO" id="GO:0007031">
    <property type="term" value="P:peroxisome organization"/>
    <property type="evidence" value="ECO:0007669"/>
    <property type="project" value="TreeGrafter"/>
</dbReference>
<evidence type="ECO:0000256" key="1">
    <source>
        <dbReference type="ARBA" id="ARBA00004585"/>
    </source>
</evidence>
<dbReference type="Proteomes" id="UP000501346">
    <property type="component" value="Chromosome ScIV"/>
</dbReference>
<dbReference type="GO" id="GO:0005778">
    <property type="term" value="C:peroxisomal membrane"/>
    <property type="evidence" value="ECO:0007669"/>
    <property type="project" value="UniProtKB-SubCell"/>
</dbReference>
<feature type="transmembrane region" description="Helical" evidence="7">
    <location>
        <begin position="173"/>
        <end position="193"/>
    </location>
</feature>
<feature type="compositionally biased region" description="Polar residues" evidence="6">
    <location>
        <begin position="11"/>
        <end position="22"/>
    </location>
</feature>
<dbReference type="AlphaFoldDB" id="A0A6C1DPL1"/>
<feature type="compositionally biased region" description="Polar residues" evidence="6">
    <location>
        <begin position="43"/>
        <end position="53"/>
    </location>
</feature>
<sequence>MDSVTNFFWNDTYNAGTPTRSTLKGKKVQNGIDGKSQAKKESISSGSRTSDPTRGSLPSSSGQPTSGGGFPSTSNIQKMMADTLVEKIIKMALPPSSKTAVDTIHHRMVAGKERPKLSVQITSRNFIQMNSRLGVPFMIMDELIKILNWTNPAYTVSIMFLYTLIILKPFQMLSSLPIFYLLFCVMVPQYLYIHKPNPTSYLDNNQTPAQGPPLRRPEVPKPVPELSQEFVLNLTDLQNHMLLYVKFYDFTLLILQKFAFFTNEAISSFYFIVLLIIATLNFLYMDKFIKLIPMRPVLILLGWGFFIASHPSNREYLLTKLNSEETRLKTLTISTNLESKILQHLKLIEAREHRLVMIFEIQKYLPEYKEWRPVGFSDDDYSLFSSLRIYQRRIEENSVKSLEEIEPPKDWEWEANSHWVLDLDPKEWVEDEFIQYVEIDSETKWVYDLNLDGQRGSYRRRMWTNSCVRKKLDSGISSNLGEEEVVNPLREETYRQGVHGVTKGSMSGGLTHSSDDDRADEESINGTIPNLNNIDADASYPSIEELTDTLNSTI</sequence>
<reference evidence="9 10" key="1">
    <citation type="journal article" date="2019" name="BMC Genomics">
        <title>Chromosome level assembly and comparative genome analysis confirm lager-brewing yeasts originated from a single hybridization.</title>
        <authorList>
            <person name="Salazar A.N."/>
            <person name="Gorter de Vries A.R."/>
            <person name="van den Broek M."/>
            <person name="Brouwers N."/>
            <person name="de la Torre Cortes P."/>
            <person name="Kuijpers N.G.A."/>
            <person name="Daran J.G."/>
            <person name="Abeel T."/>
        </authorList>
    </citation>
    <scope>NUCLEOTIDE SEQUENCE [LARGE SCALE GENOMIC DNA]</scope>
    <source>
        <strain evidence="9 10">CBS 1483</strain>
    </source>
</reference>
<evidence type="ECO:0000259" key="8">
    <source>
        <dbReference type="Pfam" id="PF06398"/>
    </source>
</evidence>
<evidence type="ECO:0000256" key="7">
    <source>
        <dbReference type="SAM" id="Phobius"/>
    </source>
</evidence>
<dbReference type="PANTHER" id="PTHR28304:SF2">
    <property type="entry name" value="PEROXISOMAL MEMBRANE PROTEIN PEX29"/>
    <property type="match status" value="1"/>
</dbReference>
<dbReference type="Pfam" id="PF06398">
    <property type="entry name" value="Pex24p"/>
    <property type="match status" value="1"/>
</dbReference>
<keyword evidence="3 7" id="KW-1133">Transmembrane helix</keyword>
<dbReference type="OrthoDB" id="74314at2759"/>
<proteinExistence type="predicted"/>
<dbReference type="EMBL" id="CP048985">
    <property type="protein sequence ID" value="QID78968.1"/>
    <property type="molecule type" value="Genomic_DNA"/>
</dbReference>
<feature type="domain" description="TECPR1-like DysF" evidence="8">
    <location>
        <begin position="117"/>
        <end position="464"/>
    </location>
</feature>
<feature type="region of interest" description="Disordered" evidence="6">
    <location>
        <begin position="11"/>
        <end position="73"/>
    </location>
</feature>
<name>A0A6C1DPL1_SACPS</name>
<evidence type="ECO:0000256" key="2">
    <source>
        <dbReference type="ARBA" id="ARBA00022692"/>
    </source>
</evidence>
<dbReference type="InterPro" id="IPR010482">
    <property type="entry name" value="TECPR1-like_DysF"/>
</dbReference>